<proteinExistence type="predicted"/>
<dbReference type="EMBL" id="JBBPBN010000032">
    <property type="protein sequence ID" value="KAK9003891.1"/>
    <property type="molecule type" value="Genomic_DNA"/>
</dbReference>
<name>A0ABR2QTV3_9ROSI</name>
<reference evidence="1 2" key="1">
    <citation type="journal article" date="2024" name="G3 (Bethesda)">
        <title>Genome assembly of Hibiscus sabdariffa L. provides insights into metabolisms of medicinal natural products.</title>
        <authorList>
            <person name="Kim T."/>
        </authorList>
    </citation>
    <scope>NUCLEOTIDE SEQUENCE [LARGE SCALE GENOMIC DNA]</scope>
    <source>
        <strain evidence="1">TK-2024</strain>
        <tissue evidence="1">Old leaves</tissue>
    </source>
</reference>
<sequence length="91" mass="10425">MEEKGKKTSGSSDEANLHPHFRVMIESFDMRLATMQSHLDGRLTEIETRQLAMHTELREIRGDLNARFERLFVDVAAHSQDLSSPPLPPEH</sequence>
<evidence type="ECO:0000313" key="2">
    <source>
        <dbReference type="Proteomes" id="UP001396334"/>
    </source>
</evidence>
<dbReference type="Proteomes" id="UP001396334">
    <property type="component" value="Unassembled WGS sequence"/>
</dbReference>
<keyword evidence="2" id="KW-1185">Reference proteome</keyword>
<evidence type="ECO:0000313" key="1">
    <source>
        <dbReference type="EMBL" id="KAK9003891.1"/>
    </source>
</evidence>
<accession>A0ABR2QTV3</accession>
<gene>
    <name evidence="1" type="ORF">V6N11_018786</name>
</gene>
<organism evidence="1 2">
    <name type="scientific">Hibiscus sabdariffa</name>
    <name type="common">roselle</name>
    <dbReference type="NCBI Taxonomy" id="183260"/>
    <lineage>
        <taxon>Eukaryota</taxon>
        <taxon>Viridiplantae</taxon>
        <taxon>Streptophyta</taxon>
        <taxon>Embryophyta</taxon>
        <taxon>Tracheophyta</taxon>
        <taxon>Spermatophyta</taxon>
        <taxon>Magnoliopsida</taxon>
        <taxon>eudicotyledons</taxon>
        <taxon>Gunneridae</taxon>
        <taxon>Pentapetalae</taxon>
        <taxon>rosids</taxon>
        <taxon>malvids</taxon>
        <taxon>Malvales</taxon>
        <taxon>Malvaceae</taxon>
        <taxon>Malvoideae</taxon>
        <taxon>Hibiscus</taxon>
    </lineage>
</organism>
<protein>
    <submittedName>
        <fullName evidence="1">Uncharacterized protein</fullName>
    </submittedName>
</protein>
<comment type="caution">
    <text evidence="1">The sequence shown here is derived from an EMBL/GenBank/DDBJ whole genome shotgun (WGS) entry which is preliminary data.</text>
</comment>